<keyword evidence="16 22" id="KW-0472">Membrane</keyword>
<evidence type="ECO:0000256" key="9">
    <source>
        <dbReference type="ARBA" id="ARBA00022692"/>
    </source>
</evidence>
<dbReference type="Pfam" id="PF00560">
    <property type="entry name" value="LRR_1"/>
    <property type="match status" value="8"/>
</dbReference>
<dbReference type="Gene3D" id="3.80.10.10">
    <property type="entry name" value="Ribonuclease Inhibitor"/>
    <property type="match status" value="3"/>
</dbReference>
<dbReference type="GO" id="GO:0005524">
    <property type="term" value="F:ATP binding"/>
    <property type="evidence" value="ECO:0007669"/>
    <property type="project" value="UniProtKB-UniRule"/>
</dbReference>
<evidence type="ECO:0000256" key="12">
    <source>
        <dbReference type="ARBA" id="ARBA00022741"/>
    </source>
</evidence>
<dbReference type="Pfam" id="PF00069">
    <property type="entry name" value="Pkinase"/>
    <property type="match status" value="1"/>
</dbReference>
<keyword evidence="4" id="KW-1003">Cell membrane</keyword>
<dbReference type="PRINTS" id="PR00019">
    <property type="entry name" value="LEURICHRPT"/>
</dbReference>
<evidence type="ECO:0000256" key="2">
    <source>
        <dbReference type="ARBA" id="ARBA00009592"/>
    </source>
</evidence>
<dbReference type="InterPro" id="IPR032675">
    <property type="entry name" value="LRR_dom_sf"/>
</dbReference>
<evidence type="ECO:0000256" key="4">
    <source>
        <dbReference type="ARBA" id="ARBA00022475"/>
    </source>
</evidence>
<keyword evidence="25" id="KW-1185">Reference proteome</keyword>
<keyword evidence="18" id="KW-0325">Glycoprotein</keyword>
<dbReference type="SUPFAM" id="SSF56112">
    <property type="entry name" value="Protein kinase-like (PK-like)"/>
    <property type="match status" value="1"/>
</dbReference>
<reference evidence="24 25" key="1">
    <citation type="submission" date="2019-06" db="EMBL/GenBank/DDBJ databases">
        <title>WGS assembly of Gossypium darwinii.</title>
        <authorList>
            <person name="Chen Z.J."/>
            <person name="Sreedasyam A."/>
            <person name="Ando A."/>
            <person name="Song Q."/>
            <person name="De L."/>
            <person name="Hulse-Kemp A."/>
            <person name="Ding M."/>
            <person name="Ye W."/>
            <person name="Kirkbride R."/>
            <person name="Jenkins J."/>
            <person name="Plott C."/>
            <person name="Lovell J."/>
            <person name="Lin Y.-M."/>
            <person name="Vaughn R."/>
            <person name="Liu B."/>
            <person name="Li W."/>
            <person name="Simpson S."/>
            <person name="Scheffler B."/>
            <person name="Saski C."/>
            <person name="Grover C."/>
            <person name="Hu G."/>
            <person name="Conover J."/>
            <person name="Carlson J."/>
            <person name="Shu S."/>
            <person name="Boston L."/>
            <person name="Williams M."/>
            <person name="Peterson D."/>
            <person name="Mcgee K."/>
            <person name="Jones D."/>
            <person name="Wendel J."/>
            <person name="Stelly D."/>
            <person name="Grimwood J."/>
            <person name="Schmutz J."/>
        </authorList>
    </citation>
    <scope>NUCLEOTIDE SEQUENCE [LARGE SCALE GENOMIC DNA]</scope>
    <source>
        <strain evidence="24">1808015.09</strain>
    </source>
</reference>
<evidence type="ECO:0000256" key="8">
    <source>
        <dbReference type="ARBA" id="ARBA00022679"/>
    </source>
</evidence>
<dbReference type="SUPFAM" id="SSF52058">
    <property type="entry name" value="L domain-like"/>
    <property type="match status" value="2"/>
</dbReference>
<dbReference type="InterPro" id="IPR000719">
    <property type="entry name" value="Prot_kinase_dom"/>
</dbReference>
<name>A0A5D2B528_GOSDA</name>
<dbReference type="InterPro" id="IPR025875">
    <property type="entry name" value="Leu-rich_rpt_4"/>
</dbReference>
<keyword evidence="15 22" id="KW-1133">Transmembrane helix</keyword>
<protein>
    <recommendedName>
        <fullName evidence="3">non-specific serine/threonine protein kinase</fullName>
        <ecNumber evidence="3">2.7.11.1</ecNumber>
    </recommendedName>
</protein>
<dbReference type="Pfam" id="PF12799">
    <property type="entry name" value="LRR_4"/>
    <property type="match status" value="1"/>
</dbReference>
<gene>
    <name evidence="24" type="ORF">ES288_D09G025800v1</name>
</gene>
<dbReference type="GO" id="GO:0005886">
    <property type="term" value="C:plasma membrane"/>
    <property type="evidence" value="ECO:0007669"/>
    <property type="project" value="UniProtKB-SubCell"/>
</dbReference>
<keyword evidence="17" id="KW-0675">Receptor</keyword>
<evidence type="ECO:0000256" key="20">
    <source>
        <dbReference type="ARBA" id="ARBA00048679"/>
    </source>
</evidence>
<evidence type="ECO:0000256" key="14">
    <source>
        <dbReference type="ARBA" id="ARBA00022840"/>
    </source>
</evidence>
<dbReference type="GO" id="GO:0004674">
    <property type="term" value="F:protein serine/threonine kinase activity"/>
    <property type="evidence" value="ECO:0007669"/>
    <property type="project" value="UniProtKB-KW"/>
</dbReference>
<keyword evidence="8" id="KW-0808">Transferase</keyword>
<dbReference type="Gene3D" id="1.10.510.10">
    <property type="entry name" value="Transferase(Phosphotransferase) domain 1"/>
    <property type="match status" value="1"/>
</dbReference>
<evidence type="ECO:0000256" key="3">
    <source>
        <dbReference type="ARBA" id="ARBA00012513"/>
    </source>
</evidence>
<dbReference type="FunFam" id="3.80.10.10:FF:000356">
    <property type="entry name" value="LRR receptor-like serine/threonine-protein kinase"/>
    <property type="match status" value="1"/>
</dbReference>
<dbReference type="InterPro" id="IPR017441">
    <property type="entry name" value="Protein_kinase_ATP_BS"/>
</dbReference>
<dbReference type="EC" id="2.7.11.1" evidence="3"/>
<evidence type="ECO:0000256" key="5">
    <source>
        <dbReference type="ARBA" id="ARBA00022527"/>
    </source>
</evidence>
<keyword evidence="14 21" id="KW-0067">ATP-binding</keyword>
<evidence type="ECO:0000256" key="19">
    <source>
        <dbReference type="ARBA" id="ARBA00047899"/>
    </source>
</evidence>
<keyword evidence="13" id="KW-0418">Kinase</keyword>
<dbReference type="InterPro" id="IPR003591">
    <property type="entry name" value="Leu-rich_rpt_typical-subtyp"/>
</dbReference>
<keyword evidence="10" id="KW-0732">Signal</keyword>
<evidence type="ECO:0000256" key="21">
    <source>
        <dbReference type="PROSITE-ProRule" id="PRU10141"/>
    </source>
</evidence>
<organism evidence="24 25">
    <name type="scientific">Gossypium darwinii</name>
    <name type="common">Darwin's cotton</name>
    <name type="synonym">Gossypium barbadense var. darwinii</name>
    <dbReference type="NCBI Taxonomy" id="34276"/>
    <lineage>
        <taxon>Eukaryota</taxon>
        <taxon>Viridiplantae</taxon>
        <taxon>Streptophyta</taxon>
        <taxon>Embryophyta</taxon>
        <taxon>Tracheophyta</taxon>
        <taxon>Spermatophyta</taxon>
        <taxon>Magnoliopsida</taxon>
        <taxon>eudicotyledons</taxon>
        <taxon>Gunneridae</taxon>
        <taxon>Pentapetalae</taxon>
        <taxon>rosids</taxon>
        <taxon>malvids</taxon>
        <taxon>Malvales</taxon>
        <taxon>Malvaceae</taxon>
        <taxon>Malvoideae</taxon>
        <taxon>Gossypium</taxon>
    </lineage>
</organism>
<sequence>MASPFCCTTLVLSYVSIALVVTIFPTFGTGSTGLATTSELEMEAKALLHLGWWSWPGNDTRDRCRWEGISCNEAGSITRIDCSRRVAVSGSISPEIGAFSSLESLNLSHSALLGELPPSLGKLTLLEELDLSDNSIYGSIPLDWGNMKSLKQLDLSNNQIRGPIPPTLGNLTNLEQLDLSFNQITRAIPREIGNLKNLSELNLSKNKLNGSIPLSIFNLSRLSHFYLDSNLLEGPLPQEMENLKALSFLDLSNNKLIGPIPSQIGNCLVLEELYLSNNHITGSIPFEVFTCPPQTLDLSHNFIEGEIPHQFDNDLYFNILDLSHNNLTGMIPESLWASELNLSYNSLEGPIPEDFSYRFSSDSFWGNKYLFLCFLAFLGLGVLLFLRSRAKDKIPEPNVTKNGDLFSILNFDGRIAFEDIIEATNDFDIRYCIGTGGYGSVYRAQLPSGKIIALKKLHRREAEVLAFDKSFKNEAKILSEIRHKNIVKLHGFCLHNRCMFLIYEYMARGSLFCVLAYDNEAMELDWIKRVKIIKDTACALSYLHHDCHPPIVHRDISSNNILLNSNLEACVSDFGAARLIDPDSSNQTMLVGTYGYIAPGQVSKL</sequence>
<dbReference type="InterPro" id="IPR001611">
    <property type="entry name" value="Leu-rich_rpt"/>
</dbReference>
<dbReference type="InterPro" id="IPR051716">
    <property type="entry name" value="Plant_RL_S/T_kinase"/>
</dbReference>
<keyword evidence="7" id="KW-0433">Leucine-rich repeat</keyword>
<dbReference type="InterPro" id="IPR008266">
    <property type="entry name" value="Tyr_kinase_AS"/>
</dbReference>
<keyword evidence="5" id="KW-0723">Serine/threonine-protein kinase</keyword>
<comment type="subcellular location">
    <subcellularLocation>
        <location evidence="1">Cell membrane</location>
        <topology evidence="1">Single-pass type I membrane protein</topology>
    </subcellularLocation>
</comment>
<comment type="similarity">
    <text evidence="2">Belongs to the RLP family.</text>
</comment>
<keyword evidence="6" id="KW-0597">Phosphoprotein</keyword>
<dbReference type="Proteomes" id="UP000323506">
    <property type="component" value="Chromosome D09"/>
</dbReference>
<evidence type="ECO:0000256" key="1">
    <source>
        <dbReference type="ARBA" id="ARBA00004251"/>
    </source>
</evidence>
<evidence type="ECO:0000313" key="24">
    <source>
        <dbReference type="EMBL" id="TYG52411.1"/>
    </source>
</evidence>
<evidence type="ECO:0000256" key="17">
    <source>
        <dbReference type="ARBA" id="ARBA00023170"/>
    </source>
</evidence>
<dbReference type="FunFam" id="3.80.10.10:FF:000129">
    <property type="entry name" value="Leucine-rich repeat receptor-like kinase"/>
    <property type="match status" value="1"/>
</dbReference>
<keyword evidence="9 22" id="KW-0812">Transmembrane</keyword>
<proteinExistence type="inferred from homology"/>
<dbReference type="AlphaFoldDB" id="A0A5D2B528"/>
<keyword evidence="11" id="KW-0677">Repeat</keyword>
<dbReference type="FunFam" id="3.80.10.10:FF:000041">
    <property type="entry name" value="LRR receptor-like serine/threonine-protein kinase ERECTA"/>
    <property type="match status" value="1"/>
</dbReference>
<evidence type="ECO:0000256" key="11">
    <source>
        <dbReference type="ARBA" id="ARBA00022737"/>
    </source>
</evidence>
<dbReference type="FunFam" id="3.30.200.20:FF:000309">
    <property type="entry name" value="Leucine-rich repeat receptor protein kinase MSP1"/>
    <property type="match status" value="1"/>
</dbReference>
<evidence type="ECO:0000256" key="7">
    <source>
        <dbReference type="ARBA" id="ARBA00022614"/>
    </source>
</evidence>
<dbReference type="PANTHER" id="PTHR48053">
    <property type="entry name" value="LEUCINE RICH REPEAT FAMILY PROTEIN, EXPRESSED"/>
    <property type="match status" value="1"/>
</dbReference>
<dbReference type="InterPro" id="IPR011009">
    <property type="entry name" value="Kinase-like_dom_sf"/>
</dbReference>
<dbReference type="EMBL" id="CM017709">
    <property type="protein sequence ID" value="TYG52411.1"/>
    <property type="molecule type" value="Genomic_DNA"/>
</dbReference>
<dbReference type="PROSITE" id="PS00107">
    <property type="entry name" value="PROTEIN_KINASE_ATP"/>
    <property type="match status" value="1"/>
</dbReference>
<evidence type="ECO:0000256" key="6">
    <source>
        <dbReference type="ARBA" id="ARBA00022553"/>
    </source>
</evidence>
<evidence type="ECO:0000259" key="23">
    <source>
        <dbReference type="PROSITE" id="PS50011"/>
    </source>
</evidence>
<dbReference type="PANTHER" id="PTHR48053:SF126">
    <property type="entry name" value="MDIS1-INTERACTING RECEPTOR LIKE KINASE 2-LIKE ISOFORM X1"/>
    <property type="match status" value="1"/>
</dbReference>
<dbReference type="PROSITE" id="PS50011">
    <property type="entry name" value="PROTEIN_KINASE_DOM"/>
    <property type="match status" value="1"/>
</dbReference>
<feature type="domain" description="Protein kinase" evidence="23">
    <location>
        <begin position="427"/>
        <end position="605"/>
    </location>
</feature>
<dbReference type="PROSITE" id="PS00109">
    <property type="entry name" value="PROTEIN_KINASE_TYR"/>
    <property type="match status" value="1"/>
</dbReference>
<dbReference type="PROSITE" id="PS51450">
    <property type="entry name" value="LRR"/>
    <property type="match status" value="2"/>
</dbReference>
<dbReference type="Gene3D" id="3.30.200.20">
    <property type="entry name" value="Phosphorylase Kinase, domain 1"/>
    <property type="match status" value="1"/>
</dbReference>
<comment type="catalytic activity">
    <reaction evidence="20">
        <text>L-seryl-[protein] + ATP = O-phospho-L-seryl-[protein] + ADP + H(+)</text>
        <dbReference type="Rhea" id="RHEA:17989"/>
        <dbReference type="Rhea" id="RHEA-COMP:9863"/>
        <dbReference type="Rhea" id="RHEA-COMP:11604"/>
        <dbReference type="ChEBI" id="CHEBI:15378"/>
        <dbReference type="ChEBI" id="CHEBI:29999"/>
        <dbReference type="ChEBI" id="CHEBI:30616"/>
        <dbReference type="ChEBI" id="CHEBI:83421"/>
        <dbReference type="ChEBI" id="CHEBI:456216"/>
        <dbReference type="EC" id="2.7.11.1"/>
    </reaction>
</comment>
<feature type="binding site" evidence="21">
    <location>
        <position position="455"/>
    </location>
    <ligand>
        <name>ATP</name>
        <dbReference type="ChEBI" id="CHEBI:30616"/>
    </ligand>
</feature>
<evidence type="ECO:0000313" key="25">
    <source>
        <dbReference type="Proteomes" id="UP000323506"/>
    </source>
</evidence>
<keyword evidence="12 21" id="KW-0547">Nucleotide-binding</keyword>
<evidence type="ECO:0000256" key="10">
    <source>
        <dbReference type="ARBA" id="ARBA00022729"/>
    </source>
</evidence>
<evidence type="ECO:0000256" key="22">
    <source>
        <dbReference type="SAM" id="Phobius"/>
    </source>
</evidence>
<feature type="transmembrane region" description="Helical" evidence="22">
    <location>
        <begin position="369"/>
        <end position="386"/>
    </location>
</feature>
<evidence type="ECO:0000256" key="13">
    <source>
        <dbReference type="ARBA" id="ARBA00022777"/>
    </source>
</evidence>
<evidence type="ECO:0000256" key="18">
    <source>
        <dbReference type="ARBA" id="ARBA00023180"/>
    </source>
</evidence>
<dbReference type="SMART" id="SM00369">
    <property type="entry name" value="LRR_TYP"/>
    <property type="match status" value="6"/>
</dbReference>
<evidence type="ECO:0000256" key="16">
    <source>
        <dbReference type="ARBA" id="ARBA00023136"/>
    </source>
</evidence>
<evidence type="ECO:0000256" key="15">
    <source>
        <dbReference type="ARBA" id="ARBA00022989"/>
    </source>
</evidence>
<dbReference type="SMART" id="SM00365">
    <property type="entry name" value="LRR_SD22"/>
    <property type="match status" value="4"/>
</dbReference>
<comment type="catalytic activity">
    <reaction evidence="19">
        <text>L-threonyl-[protein] + ATP = O-phospho-L-threonyl-[protein] + ADP + H(+)</text>
        <dbReference type="Rhea" id="RHEA:46608"/>
        <dbReference type="Rhea" id="RHEA-COMP:11060"/>
        <dbReference type="Rhea" id="RHEA-COMP:11605"/>
        <dbReference type="ChEBI" id="CHEBI:15378"/>
        <dbReference type="ChEBI" id="CHEBI:30013"/>
        <dbReference type="ChEBI" id="CHEBI:30616"/>
        <dbReference type="ChEBI" id="CHEBI:61977"/>
        <dbReference type="ChEBI" id="CHEBI:456216"/>
        <dbReference type="EC" id="2.7.11.1"/>
    </reaction>
</comment>
<accession>A0A5D2B528</accession>